<dbReference type="InterPro" id="IPR013656">
    <property type="entry name" value="PAS_4"/>
</dbReference>
<dbReference type="SUPFAM" id="SSF47384">
    <property type="entry name" value="Homodimeric domain of signal transducing histidine kinase"/>
    <property type="match status" value="1"/>
</dbReference>
<name>A0A8H7T2D0_9HELO</name>
<feature type="region of interest" description="Disordered" evidence="3">
    <location>
        <begin position="149"/>
        <end position="180"/>
    </location>
</feature>
<gene>
    <name evidence="7" type="ORF">IFR04_012944</name>
</gene>
<dbReference type="NCBIfam" id="TIGR00229">
    <property type="entry name" value="sensory_box"/>
    <property type="match status" value="1"/>
</dbReference>
<evidence type="ECO:0000259" key="4">
    <source>
        <dbReference type="PROSITE" id="PS50109"/>
    </source>
</evidence>
<dbReference type="InterPro" id="IPR004358">
    <property type="entry name" value="Sig_transdc_His_kin-like_C"/>
</dbReference>
<protein>
    <submittedName>
        <fullName evidence="7">Uncharacterized protein</fullName>
    </submittedName>
</protein>
<dbReference type="CDD" id="cd00130">
    <property type="entry name" value="PAS"/>
    <property type="match status" value="1"/>
</dbReference>
<evidence type="ECO:0000259" key="5">
    <source>
        <dbReference type="PROSITE" id="PS50110"/>
    </source>
</evidence>
<dbReference type="PROSITE" id="PS50109">
    <property type="entry name" value="HIS_KIN"/>
    <property type="match status" value="1"/>
</dbReference>
<evidence type="ECO:0000313" key="7">
    <source>
        <dbReference type="EMBL" id="KAG4413929.1"/>
    </source>
</evidence>
<dbReference type="InterPro" id="IPR003594">
    <property type="entry name" value="HATPase_dom"/>
</dbReference>
<dbReference type="Pfam" id="PF00512">
    <property type="entry name" value="HisKA"/>
    <property type="match status" value="1"/>
</dbReference>
<feature type="domain" description="PAS" evidence="6">
    <location>
        <begin position="595"/>
        <end position="665"/>
    </location>
</feature>
<accession>A0A8H7T2D0</accession>
<feature type="domain" description="Histidine kinase" evidence="4">
    <location>
        <begin position="748"/>
        <end position="1017"/>
    </location>
</feature>
<dbReference type="Gene3D" id="3.30.450.40">
    <property type="match status" value="1"/>
</dbReference>
<dbReference type="SMART" id="SM00448">
    <property type="entry name" value="REC"/>
    <property type="match status" value="1"/>
</dbReference>
<evidence type="ECO:0000259" key="6">
    <source>
        <dbReference type="PROSITE" id="PS50112"/>
    </source>
</evidence>
<dbReference type="PROSITE" id="PS50110">
    <property type="entry name" value="RESPONSE_REGULATORY"/>
    <property type="match status" value="1"/>
</dbReference>
<dbReference type="InterPro" id="IPR011006">
    <property type="entry name" value="CheY-like_superfamily"/>
</dbReference>
<dbReference type="Pfam" id="PF02518">
    <property type="entry name" value="HATPase_c"/>
    <property type="match status" value="1"/>
</dbReference>
<dbReference type="SMART" id="SM00387">
    <property type="entry name" value="HATPase_c"/>
    <property type="match status" value="1"/>
</dbReference>
<dbReference type="OrthoDB" id="60033at2759"/>
<dbReference type="InterPro" id="IPR005467">
    <property type="entry name" value="His_kinase_dom"/>
</dbReference>
<evidence type="ECO:0000313" key="8">
    <source>
        <dbReference type="Proteomes" id="UP000664132"/>
    </source>
</evidence>
<dbReference type="Gene3D" id="1.10.287.130">
    <property type="match status" value="1"/>
</dbReference>
<dbReference type="Gene3D" id="3.30.565.10">
    <property type="entry name" value="Histidine kinase-like ATPase, C-terminal domain"/>
    <property type="match status" value="1"/>
</dbReference>
<feature type="region of interest" description="Disordered" evidence="3">
    <location>
        <begin position="1"/>
        <end position="29"/>
    </location>
</feature>
<proteinExistence type="predicted"/>
<dbReference type="SUPFAM" id="SSF52172">
    <property type="entry name" value="CheY-like"/>
    <property type="match status" value="1"/>
</dbReference>
<feature type="domain" description="Response regulatory" evidence="5">
    <location>
        <begin position="1063"/>
        <end position="1194"/>
    </location>
</feature>
<evidence type="ECO:0000256" key="2">
    <source>
        <dbReference type="PROSITE-ProRule" id="PRU00169"/>
    </source>
</evidence>
<dbReference type="InterPro" id="IPR029016">
    <property type="entry name" value="GAF-like_dom_sf"/>
</dbReference>
<dbReference type="SUPFAM" id="SSF55781">
    <property type="entry name" value="GAF domain-like"/>
    <property type="match status" value="1"/>
</dbReference>
<dbReference type="Gene3D" id="3.40.50.2300">
    <property type="match status" value="1"/>
</dbReference>
<dbReference type="SMART" id="SM00091">
    <property type="entry name" value="PAS"/>
    <property type="match status" value="1"/>
</dbReference>
<dbReference type="GO" id="GO:0000155">
    <property type="term" value="F:phosphorelay sensor kinase activity"/>
    <property type="evidence" value="ECO:0007669"/>
    <property type="project" value="InterPro"/>
</dbReference>
<organism evidence="7 8">
    <name type="scientific">Cadophora malorum</name>
    <dbReference type="NCBI Taxonomy" id="108018"/>
    <lineage>
        <taxon>Eukaryota</taxon>
        <taxon>Fungi</taxon>
        <taxon>Dikarya</taxon>
        <taxon>Ascomycota</taxon>
        <taxon>Pezizomycotina</taxon>
        <taxon>Leotiomycetes</taxon>
        <taxon>Helotiales</taxon>
        <taxon>Ploettnerulaceae</taxon>
        <taxon>Cadophora</taxon>
    </lineage>
</organism>
<sequence length="1210" mass="135971">MSASRSPPVQEGESAAREGTTDMKWTPDAAEIGGRPQLGLFELLDIDERPTLVFDLTDSAKATPTYYNPGLEKIPLLGLKLGNGVLSNTASSRDVEYTAFLKWATTKKERELPHMSYCGLWWTRHTLRDRWRVVTGAEGDEYEYISAKRRQSEAPKLGRSHTAAGKRPSHSPTQSRTKFVSDDSLEAQIAAFRLREGQKPPNSGTAKLITPESIQRSETLDRLDFISAYPANVPSAHHEFFMKFDWASTELGPIDSWGATLRRRVNFLMSDPRPAAMYWGRQRTIMYNEPYMHVTGQKHPGMMGRVFSEAWGEVEGDFIPAFEKAYTNGASTVLDDARFYIERHGYLEETYFSLAMIPFLGDHNDVAFYNPVFDTTRQVIADRRMAFLLRSGQYISSSRDPQDFWQQLMFSLQADHPDLPFAILYSVNPDISESASEASDHSQNRNWVLQGKVRVSDTCSDIPVAATDQSMELFLPTFSELIRSGNPTLLRAEDNSLPDFIARDMRVPDRALEKAAVFLPIRSTADSLLGFLVLGLNPRKRFDADYRVFIELLTRQLATSLASAVLFEEEIRRAARDRKILTKRLALQTHEALETETRFRRMADLAPVGIYHIEPDGLLVYCNEIYYELTGHPRDAFTPMSWLDVLLEEDLPLMNQEWTKLLQGESVSFEIRLKRPCVLEDLIDGEKAEGSTWILAAAYPERATDGTVIGILGCITDISRQKWMEGFQKRKMLEAIELKRQQENFIDMTSHEMRNPLSAIVHCADWIGTSLSQFDCDPNDVIIPRDVIEGYADATETIVLCAQHQKRIIDDVLTLSKLDSDLLMITPIDVQPVSTIQASLKMFDVEIQNSDIDLRFQVDKSYAELAVDWVKLDPSRLLQVLINLVTNAIKFTMAESRRKIVIHLGASREPPTIGSIEYLPRTSNRRDMTKGSAWGTGKPVYLHIEVQDSGRGLDEVERTLLFKRFSQASPRTHVQYGGSGLGLFICRQLTELQGGQIGVTSSVGVGSTFAFYVRARRCTRPTAPLSALSADRIDVQRVVSPEVVQKLRTSTLKPNLPSSAPKHVLVVEDNIVNQKVLSRQLQIAGCIVSVANHGREALSFLEKSRFSKGFEVDGIELSVVLMDLEMPIMDGLTCVKMIRQLQREGSLVGHVPVIAVTANARSEQISTAKEAGMDSVVTKPFRIPDLLPEMDRQIRCGSERGLERSASAPV</sequence>
<dbReference type="Pfam" id="PF26131">
    <property type="entry name" value="PAS-like"/>
    <property type="match status" value="1"/>
</dbReference>
<dbReference type="Pfam" id="PF08448">
    <property type="entry name" value="PAS_4"/>
    <property type="match status" value="1"/>
</dbReference>
<dbReference type="Proteomes" id="UP000664132">
    <property type="component" value="Unassembled WGS sequence"/>
</dbReference>
<dbReference type="AlphaFoldDB" id="A0A8H7T2D0"/>
<dbReference type="InterPro" id="IPR036890">
    <property type="entry name" value="HATPase_C_sf"/>
</dbReference>
<evidence type="ECO:0000256" key="3">
    <source>
        <dbReference type="SAM" id="MobiDB-lite"/>
    </source>
</evidence>
<dbReference type="InterPro" id="IPR050956">
    <property type="entry name" value="2C_system_His_kinase"/>
</dbReference>
<dbReference type="InterPro" id="IPR058846">
    <property type="entry name" value="PAS-like"/>
</dbReference>
<keyword evidence="1 2" id="KW-0597">Phosphoprotein</keyword>
<keyword evidence="8" id="KW-1185">Reference proteome</keyword>
<reference evidence="7" key="1">
    <citation type="submission" date="2021-02" db="EMBL/GenBank/DDBJ databases">
        <title>Genome sequence Cadophora malorum strain M34.</title>
        <authorList>
            <person name="Stefanovic E."/>
            <person name="Vu D."/>
            <person name="Scully C."/>
            <person name="Dijksterhuis J."/>
            <person name="Roader J."/>
            <person name="Houbraken J."/>
        </authorList>
    </citation>
    <scope>NUCLEOTIDE SEQUENCE</scope>
    <source>
        <strain evidence="7">M34</strain>
    </source>
</reference>
<comment type="caution">
    <text evidence="7">The sequence shown here is derived from an EMBL/GenBank/DDBJ whole genome shotgun (WGS) entry which is preliminary data.</text>
</comment>
<dbReference type="InterPro" id="IPR003661">
    <property type="entry name" value="HisK_dim/P_dom"/>
</dbReference>
<dbReference type="InterPro" id="IPR000014">
    <property type="entry name" value="PAS"/>
</dbReference>
<dbReference type="PANTHER" id="PTHR43719:SF30">
    <property type="entry name" value="TWO-COMPONENT SYSTEM RESPONSE REGULATOR"/>
    <property type="match status" value="1"/>
</dbReference>
<feature type="modified residue" description="4-aspartylphosphate" evidence="2">
    <location>
        <position position="1123"/>
    </location>
</feature>
<dbReference type="InterPro" id="IPR036097">
    <property type="entry name" value="HisK_dim/P_sf"/>
</dbReference>
<evidence type="ECO:0000256" key="1">
    <source>
        <dbReference type="ARBA" id="ARBA00022553"/>
    </source>
</evidence>
<dbReference type="PROSITE" id="PS50112">
    <property type="entry name" value="PAS"/>
    <property type="match status" value="1"/>
</dbReference>
<dbReference type="InterPro" id="IPR035965">
    <property type="entry name" value="PAS-like_dom_sf"/>
</dbReference>
<dbReference type="EMBL" id="JAFJYH010000289">
    <property type="protein sequence ID" value="KAG4413929.1"/>
    <property type="molecule type" value="Genomic_DNA"/>
</dbReference>
<dbReference type="SUPFAM" id="SSF55785">
    <property type="entry name" value="PYP-like sensor domain (PAS domain)"/>
    <property type="match status" value="1"/>
</dbReference>
<dbReference type="SMART" id="SM00388">
    <property type="entry name" value="HisKA"/>
    <property type="match status" value="1"/>
</dbReference>
<dbReference type="SUPFAM" id="SSF55874">
    <property type="entry name" value="ATPase domain of HSP90 chaperone/DNA topoisomerase II/histidine kinase"/>
    <property type="match status" value="1"/>
</dbReference>
<dbReference type="InterPro" id="IPR001789">
    <property type="entry name" value="Sig_transdc_resp-reg_receiver"/>
</dbReference>
<dbReference type="CDD" id="cd17546">
    <property type="entry name" value="REC_hyHK_CKI1_RcsC-like"/>
    <property type="match status" value="1"/>
</dbReference>
<dbReference type="Pfam" id="PF00072">
    <property type="entry name" value="Response_reg"/>
    <property type="match status" value="1"/>
</dbReference>
<dbReference type="Gene3D" id="3.30.450.20">
    <property type="entry name" value="PAS domain"/>
    <property type="match status" value="2"/>
</dbReference>
<dbReference type="PRINTS" id="PR00344">
    <property type="entry name" value="BCTRLSENSOR"/>
</dbReference>
<dbReference type="CDD" id="cd00082">
    <property type="entry name" value="HisKA"/>
    <property type="match status" value="1"/>
</dbReference>
<dbReference type="PANTHER" id="PTHR43719">
    <property type="entry name" value="TWO-COMPONENT HISTIDINE KINASE"/>
    <property type="match status" value="1"/>
</dbReference>